<name>A0A1E3RHX4_MYCFV</name>
<dbReference type="Pfam" id="PF01370">
    <property type="entry name" value="Epimerase"/>
    <property type="match status" value="1"/>
</dbReference>
<reference evidence="3" key="1">
    <citation type="submission" date="2016-09" db="EMBL/GenBank/DDBJ databases">
        <authorList>
            <person name="Greninger A.L."/>
            <person name="Jerome K.R."/>
            <person name="Mcnair B."/>
            <person name="Wallis C."/>
            <person name="Fang F."/>
        </authorList>
    </citation>
    <scope>NUCLEOTIDE SEQUENCE [LARGE SCALE GENOMIC DNA]</scope>
    <source>
        <strain evidence="3">M6</strain>
    </source>
</reference>
<accession>A0A1E3RHX4</accession>
<dbReference type="STRING" id="1776.BHQ18_15195"/>
<feature type="domain" description="NAD-dependent epimerase/dehydratase" evidence="1">
    <location>
        <begin position="7"/>
        <end position="232"/>
    </location>
</feature>
<dbReference type="InterPro" id="IPR051783">
    <property type="entry name" value="NAD(P)-dependent_oxidoreduct"/>
</dbReference>
<dbReference type="SUPFAM" id="SSF51735">
    <property type="entry name" value="NAD(P)-binding Rossmann-fold domains"/>
    <property type="match status" value="1"/>
</dbReference>
<dbReference type="EMBL" id="MIHA01000010">
    <property type="protein sequence ID" value="ODQ89439.1"/>
    <property type="molecule type" value="Genomic_DNA"/>
</dbReference>
<organism evidence="2 3">
    <name type="scientific">Mycolicibacterium flavescens</name>
    <name type="common">Mycobacterium flavescens</name>
    <dbReference type="NCBI Taxonomy" id="1776"/>
    <lineage>
        <taxon>Bacteria</taxon>
        <taxon>Bacillati</taxon>
        <taxon>Actinomycetota</taxon>
        <taxon>Actinomycetes</taxon>
        <taxon>Mycobacteriales</taxon>
        <taxon>Mycobacteriaceae</taxon>
        <taxon>Mycolicibacterium</taxon>
    </lineage>
</organism>
<dbReference type="PANTHER" id="PTHR48079:SF6">
    <property type="entry name" value="NAD(P)-BINDING DOMAIN-CONTAINING PROTEIN-RELATED"/>
    <property type="match status" value="1"/>
</dbReference>
<dbReference type="AlphaFoldDB" id="A0A1E3RHX4"/>
<dbReference type="OrthoDB" id="9801785at2"/>
<evidence type="ECO:0000313" key="2">
    <source>
        <dbReference type="EMBL" id="ODQ89439.1"/>
    </source>
</evidence>
<evidence type="ECO:0000313" key="3">
    <source>
        <dbReference type="Proteomes" id="UP000094053"/>
    </source>
</evidence>
<dbReference type="InterPro" id="IPR036291">
    <property type="entry name" value="NAD(P)-bd_dom_sf"/>
</dbReference>
<dbReference type="GO" id="GO:0004029">
    <property type="term" value="F:aldehyde dehydrogenase (NAD+) activity"/>
    <property type="evidence" value="ECO:0007669"/>
    <property type="project" value="TreeGrafter"/>
</dbReference>
<dbReference type="Proteomes" id="UP000094053">
    <property type="component" value="Unassembled WGS sequence"/>
</dbReference>
<dbReference type="GO" id="GO:0005737">
    <property type="term" value="C:cytoplasm"/>
    <property type="evidence" value="ECO:0007669"/>
    <property type="project" value="TreeGrafter"/>
</dbReference>
<dbReference type="Gene3D" id="3.40.50.720">
    <property type="entry name" value="NAD(P)-binding Rossmann-like Domain"/>
    <property type="match status" value="1"/>
</dbReference>
<dbReference type="InterPro" id="IPR001509">
    <property type="entry name" value="Epimerase_deHydtase"/>
</dbReference>
<protein>
    <submittedName>
        <fullName evidence="2">NAD-dependent dehydratase</fullName>
    </submittedName>
</protein>
<gene>
    <name evidence="2" type="ORF">BHQ18_15195</name>
</gene>
<evidence type="ECO:0000259" key="1">
    <source>
        <dbReference type="Pfam" id="PF01370"/>
    </source>
</evidence>
<comment type="caution">
    <text evidence="2">The sequence shown here is derived from an EMBL/GenBank/DDBJ whole genome shotgun (WGS) entry which is preliminary data.</text>
</comment>
<dbReference type="PANTHER" id="PTHR48079">
    <property type="entry name" value="PROTEIN YEEZ"/>
    <property type="match status" value="1"/>
</dbReference>
<dbReference type="RefSeq" id="WP_069414566.1">
    <property type="nucleotide sequence ID" value="NZ_JACKUL010000020.1"/>
</dbReference>
<sequence length="333" mass="36258">MGDRRNLVIGASGFLGSHVTQRLVERGESVRVMLRRTSSTKAIEGLDVEKHYGDIFDTEALRAAMDGCDNVFYCVVDTRAWLRDPQPVYRTNVDGLRNVLDVAKTADLNKFVFTSTIGTIGIPHDRPATEDDANEWQDLGGGYIRSRVEAERLVLRHAEEDGLPAVAMCVANTYGAGDWQPTPHGSLVAAAAAGRMPFYVNGLATESVGIDDAAEALILASEKGRPGQRYIISERYLSLRDLLTTAAEAVGARPPKVGLPLPLVYRLCALGDVAARVLRRDLLLSTTSVRLLDVLPPMDHTKAVQELGWSPGSTLAAVEQAARFFRDRDSSRA</sequence>
<keyword evidence="3" id="KW-1185">Reference proteome</keyword>
<proteinExistence type="predicted"/>